<reference evidence="2 4" key="1">
    <citation type="submission" date="2014-07" db="EMBL/GenBank/DDBJ databases">
        <authorList>
            <person name="Pisani N.G."/>
            <person name="Newman J.D."/>
        </authorList>
    </citation>
    <scope>NUCLEOTIDE SEQUENCE [LARGE SCALE GENOMIC DNA]</scope>
    <source>
        <strain evidence="2 4">LMG 24720</strain>
    </source>
</reference>
<proteinExistence type="predicted"/>
<dbReference type="Proteomes" id="UP000270036">
    <property type="component" value="Chromosome"/>
</dbReference>
<keyword evidence="1" id="KW-0732">Signal</keyword>
<protein>
    <submittedName>
        <fullName evidence="3">Uncharacterized protein</fullName>
    </submittedName>
</protein>
<dbReference type="KEGG" id="cant:NCTC13489_01298"/>
<gene>
    <name evidence="2" type="ORF">HY04_11355</name>
    <name evidence="3" type="ORF">NCTC13489_01298</name>
</gene>
<evidence type="ECO:0000256" key="1">
    <source>
        <dbReference type="SAM" id="SignalP"/>
    </source>
</evidence>
<dbReference type="EMBL" id="LR134441">
    <property type="protein sequence ID" value="VEH99031.1"/>
    <property type="molecule type" value="Genomic_DNA"/>
</dbReference>
<evidence type="ECO:0000313" key="5">
    <source>
        <dbReference type="Proteomes" id="UP000270036"/>
    </source>
</evidence>
<feature type="signal peptide" evidence="1">
    <location>
        <begin position="1"/>
        <end position="18"/>
    </location>
</feature>
<evidence type="ECO:0000313" key="2">
    <source>
        <dbReference type="EMBL" id="KEY19030.1"/>
    </source>
</evidence>
<dbReference type="AlphaFoldDB" id="A0A3S4YST2"/>
<sequence>MKNIVSILFMLVSVTAFSQVIIGDAIGTASNKNSVLVEFAAGENKGIILPYVKVKPVGAGLVEGTIILDASDPTKAKVKYYNGSPTWVDLSSGNEANVTSALTTQASTITEDASSRAIIGAKTSDADGVLILESQTKAMVLPMVASTDDIPRPAPGMMVYINKAGAKRLAVFNGEGWTYWKP</sequence>
<evidence type="ECO:0000313" key="3">
    <source>
        <dbReference type="EMBL" id="VEH99031.1"/>
    </source>
</evidence>
<reference evidence="3 5" key="2">
    <citation type="submission" date="2018-12" db="EMBL/GenBank/DDBJ databases">
        <authorList>
            <consortium name="Pathogen Informatics"/>
        </authorList>
    </citation>
    <scope>NUCLEOTIDE SEQUENCE [LARGE SCALE GENOMIC DNA]</scope>
    <source>
        <strain evidence="3 5">NCTC13489</strain>
    </source>
</reference>
<dbReference type="OrthoDB" id="705292at2"/>
<dbReference type="Proteomes" id="UP000028349">
    <property type="component" value="Unassembled WGS sequence"/>
</dbReference>
<dbReference type="RefSeq" id="WP_034719799.1">
    <property type="nucleotide sequence ID" value="NZ_FOIX01000004.1"/>
</dbReference>
<evidence type="ECO:0000313" key="4">
    <source>
        <dbReference type="Proteomes" id="UP000028349"/>
    </source>
</evidence>
<name>A0A3S4YST2_9FLAO</name>
<keyword evidence="4" id="KW-1185">Reference proteome</keyword>
<organism evidence="3 5">
    <name type="scientific">Kaistella antarctica</name>
    <dbReference type="NCBI Taxonomy" id="266748"/>
    <lineage>
        <taxon>Bacteria</taxon>
        <taxon>Pseudomonadati</taxon>
        <taxon>Bacteroidota</taxon>
        <taxon>Flavobacteriia</taxon>
        <taxon>Flavobacteriales</taxon>
        <taxon>Weeksellaceae</taxon>
        <taxon>Chryseobacterium group</taxon>
        <taxon>Kaistella</taxon>
    </lineage>
</organism>
<feature type="chain" id="PRO_5018735312" evidence="1">
    <location>
        <begin position="19"/>
        <end position="182"/>
    </location>
</feature>
<accession>A0A3S4YST2</accession>
<dbReference type="EMBL" id="JPEP01000002">
    <property type="protein sequence ID" value="KEY19030.1"/>
    <property type="molecule type" value="Genomic_DNA"/>
</dbReference>